<evidence type="ECO:0008006" key="3">
    <source>
        <dbReference type="Google" id="ProtNLM"/>
    </source>
</evidence>
<keyword evidence="2" id="KW-1185">Reference proteome</keyword>
<proteinExistence type="predicted"/>
<reference evidence="2" key="1">
    <citation type="journal article" date="2019" name="Microbiol. Resour. Announc.">
        <title>Complete Genome Sequence of Halomonas olivaria, a Moderately Halophilic Bacterium Isolated from Olive Processing Effluents, Obtained by Nanopore Sequencing.</title>
        <authorList>
            <person name="Nagata S."/>
            <person name="Ii K.M."/>
            <person name="Tsukimi T."/>
            <person name="Miura M.C."/>
            <person name="Galipon J."/>
            <person name="Arakawa K."/>
        </authorList>
    </citation>
    <scope>NUCLEOTIDE SEQUENCE [LARGE SCALE GENOMIC DNA]</scope>
    <source>
        <strain evidence="2">TYRC17</strain>
    </source>
</reference>
<dbReference type="Gene3D" id="3.30.2020.40">
    <property type="entry name" value="Uncharacterised protein PF10387, DUF2442"/>
    <property type="match status" value="1"/>
</dbReference>
<organism evidence="1 2">
    <name type="scientific">Vreelandella olivaria</name>
    <dbReference type="NCBI Taxonomy" id="390919"/>
    <lineage>
        <taxon>Bacteria</taxon>
        <taxon>Pseudomonadati</taxon>
        <taxon>Pseudomonadota</taxon>
        <taxon>Gammaproteobacteria</taxon>
        <taxon>Oceanospirillales</taxon>
        <taxon>Halomonadaceae</taxon>
        <taxon>Vreelandella</taxon>
    </lineage>
</organism>
<accession>A0ABM7GH12</accession>
<dbReference type="InterPro" id="IPR018841">
    <property type="entry name" value="DUF2442"/>
</dbReference>
<protein>
    <recommendedName>
        <fullName evidence="3">DUF2442 domain-containing protein</fullName>
    </recommendedName>
</protein>
<dbReference type="Pfam" id="PF10387">
    <property type="entry name" value="DUF2442"/>
    <property type="match status" value="1"/>
</dbReference>
<name>A0ABM7GH12_9GAMM</name>
<dbReference type="Proteomes" id="UP000289555">
    <property type="component" value="Chromosome"/>
</dbReference>
<evidence type="ECO:0000313" key="2">
    <source>
        <dbReference type="Proteomes" id="UP000289555"/>
    </source>
</evidence>
<dbReference type="EMBL" id="AP019416">
    <property type="protein sequence ID" value="BBI49816.1"/>
    <property type="molecule type" value="Genomic_DNA"/>
</dbReference>
<gene>
    <name evidence="1" type="ORF">HORIV_22370</name>
</gene>
<sequence length="79" mass="9130">MIGLAGKEVHFDDHYLHVELSDGRRISTPMNWYPELEQASVKVLRHYQFICDATGIEWPDIDYHLSIAAMLDTRSQKVA</sequence>
<evidence type="ECO:0000313" key="1">
    <source>
        <dbReference type="EMBL" id="BBI49816.1"/>
    </source>
</evidence>